<dbReference type="InterPro" id="IPR050173">
    <property type="entry name" value="ABC_transporter_C-like"/>
</dbReference>
<dbReference type="InterPro" id="IPR003439">
    <property type="entry name" value="ABC_transporter-like_ATP-bd"/>
</dbReference>
<dbReference type="Gene3D" id="1.20.1560.10">
    <property type="entry name" value="ABC transporter type 1, transmembrane domain"/>
    <property type="match status" value="2"/>
</dbReference>
<reference evidence="11 12" key="1">
    <citation type="submission" date="2023-09" db="EMBL/GenBank/DDBJ databases">
        <title>Nesidiocoris tenuis whole genome shotgun sequence.</title>
        <authorList>
            <person name="Shibata T."/>
            <person name="Shimoda M."/>
            <person name="Kobayashi T."/>
            <person name="Uehara T."/>
        </authorList>
    </citation>
    <scope>NUCLEOTIDE SEQUENCE [LARGE SCALE GENOMIC DNA]</scope>
    <source>
        <strain evidence="11 12">Japan</strain>
    </source>
</reference>
<evidence type="ECO:0000256" key="2">
    <source>
        <dbReference type="ARBA" id="ARBA00022448"/>
    </source>
</evidence>
<dbReference type="Gene3D" id="3.40.50.300">
    <property type="entry name" value="P-loop containing nucleotide triphosphate hydrolases"/>
    <property type="match status" value="2"/>
</dbReference>
<dbReference type="InterPro" id="IPR017871">
    <property type="entry name" value="ABC_transporter-like_CS"/>
</dbReference>
<evidence type="ECO:0000313" key="11">
    <source>
        <dbReference type="EMBL" id="BES95424.1"/>
    </source>
</evidence>
<keyword evidence="5" id="KW-0067">ATP-binding</keyword>
<dbReference type="PANTHER" id="PTHR24223">
    <property type="entry name" value="ATP-BINDING CASSETTE SUB-FAMILY C"/>
    <property type="match status" value="1"/>
</dbReference>
<feature type="transmembrane region" description="Helical" evidence="8">
    <location>
        <begin position="715"/>
        <end position="740"/>
    </location>
</feature>
<evidence type="ECO:0000259" key="9">
    <source>
        <dbReference type="PROSITE" id="PS50893"/>
    </source>
</evidence>
<dbReference type="InterPro" id="IPR003593">
    <property type="entry name" value="AAA+_ATPase"/>
</dbReference>
<dbReference type="PROSITE" id="PS50929">
    <property type="entry name" value="ABC_TM1F"/>
    <property type="match status" value="2"/>
</dbReference>
<evidence type="ECO:0000256" key="3">
    <source>
        <dbReference type="ARBA" id="ARBA00022692"/>
    </source>
</evidence>
<keyword evidence="12" id="KW-1185">Reference proteome</keyword>
<dbReference type="InterPro" id="IPR044746">
    <property type="entry name" value="ABCC_6TM_D1"/>
</dbReference>
<evidence type="ECO:0000256" key="6">
    <source>
        <dbReference type="ARBA" id="ARBA00022989"/>
    </source>
</evidence>
<dbReference type="SUPFAM" id="SSF90123">
    <property type="entry name" value="ABC transporter transmembrane region"/>
    <property type="match status" value="2"/>
</dbReference>
<feature type="transmembrane region" description="Helical" evidence="8">
    <location>
        <begin position="959"/>
        <end position="983"/>
    </location>
</feature>
<gene>
    <name evidence="11" type="ORF">NTJ_08234</name>
</gene>
<feature type="transmembrane region" description="Helical" evidence="8">
    <location>
        <begin position="233"/>
        <end position="255"/>
    </location>
</feature>
<dbReference type="CDD" id="cd03250">
    <property type="entry name" value="ABCC_MRP_domain1"/>
    <property type="match status" value="1"/>
</dbReference>
<dbReference type="CDD" id="cd18579">
    <property type="entry name" value="ABC_6TM_ABCC_D1"/>
    <property type="match status" value="1"/>
</dbReference>
<dbReference type="Pfam" id="PF00664">
    <property type="entry name" value="ABC_membrane"/>
    <property type="match status" value="2"/>
</dbReference>
<dbReference type="PROSITE" id="PS00211">
    <property type="entry name" value="ABC_TRANSPORTER_1"/>
    <property type="match status" value="2"/>
</dbReference>
<evidence type="ECO:0000256" key="4">
    <source>
        <dbReference type="ARBA" id="ARBA00022741"/>
    </source>
</evidence>
<keyword evidence="7 8" id="KW-0472">Membrane</keyword>
<keyword evidence="4" id="KW-0547">Nucleotide-binding</keyword>
<feature type="domain" description="ABC transmembrane type-1" evidence="10">
    <location>
        <begin position="753"/>
        <end position="1028"/>
    </location>
</feature>
<protein>
    <submittedName>
        <fullName evidence="11">Multidrug resistance-associated protein</fullName>
    </submittedName>
</protein>
<keyword evidence="6 8" id="KW-1133">Transmembrane helix</keyword>
<feature type="domain" description="ABC transporter" evidence="9">
    <location>
        <begin position="1061"/>
        <end position="1294"/>
    </location>
</feature>
<evidence type="ECO:0000313" key="12">
    <source>
        <dbReference type="Proteomes" id="UP001307889"/>
    </source>
</evidence>
<name>A0ABN7AT97_9HEMI</name>
<dbReference type="InterPro" id="IPR036640">
    <property type="entry name" value="ABC1_TM_sf"/>
</dbReference>
<organism evidence="11 12">
    <name type="scientific">Nesidiocoris tenuis</name>
    <dbReference type="NCBI Taxonomy" id="355587"/>
    <lineage>
        <taxon>Eukaryota</taxon>
        <taxon>Metazoa</taxon>
        <taxon>Ecdysozoa</taxon>
        <taxon>Arthropoda</taxon>
        <taxon>Hexapoda</taxon>
        <taxon>Insecta</taxon>
        <taxon>Pterygota</taxon>
        <taxon>Neoptera</taxon>
        <taxon>Paraneoptera</taxon>
        <taxon>Hemiptera</taxon>
        <taxon>Heteroptera</taxon>
        <taxon>Panheteroptera</taxon>
        <taxon>Cimicomorpha</taxon>
        <taxon>Miridae</taxon>
        <taxon>Dicyphina</taxon>
        <taxon>Nesidiocoris</taxon>
    </lineage>
</organism>
<dbReference type="InterPro" id="IPR011527">
    <property type="entry name" value="ABC1_TM_dom"/>
</dbReference>
<dbReference type="PANTHER" id="PTHR24223:SF448">
    <property type="entry name" value="FI20146P1-RELATED"/>
    <property type="match status" value="1"/>
</dbReference>
<evidence type="ECO:0000259" key="10">
    <source>
        <dbReference type="PROSITE" id="PS50929"/>
    </source>
</evidence>
<dbReference type="SUPFAM" id="SSF52540">
    <property type="entry name" value="P-loop containing nucleoside triphosphate hydrolases"/>
    <property type="match status" value="2"/>
</dbReference>
<evidence type="ECO:0000256" key="1">
    <source>
        <dbReference type="ARBA" id="ARBA00004141"/>
    </source>
</evidence>
<keyword evidence="3 8" id="KW-0812">Transmembrane</keyword>
<feature type="transmembrane region" description="Helical" evidence="8">
    <location>
        <begin position="323"/>
        <end position="342"/>
    </location>
</feature>
<feature type="domain" description="ABC transmembrane type-1" evidence="10">
    <location>
        <begin position="111"/>
        <end position="362"/>
    </location>
</feature>
<proteinExistence type="predicted"/>
<dbReference type="CDD" id="cd18580">
    <property type="entry name" value="ABC_6TM_ABCC_D2"/>
    <property type="match status" value="1"/>
</dbReference>
<dbReference type="EMBL" id="AP028914">
    <property type="protein sequence ID" value="BES95424.1"/>
    <property type="molecule type" value="Genomic_DNA"/>
</dbReference>
<comment type="subcellular location">
    <subcellularLocation>
        <location evidence="1">Membrane</location>
        <topology evidence="1">Multi-pass membrane protein</topology>
    </subcellularLocation>
</comment>
<evidence type="ECO:0000256" key="7">
    <source>
        <dbReference type="ARBA" id="ARBA00023136"/>
    </source>
</evidence>
<dbReference type="Pfam" id="PF00005">
    <property type="entry name" value="ABC_tran"/>
    <property type="match status" value="2"/>
</dbReference>
<sequence>MNIGWTKRPKNGNLWEESNWFFRLIFTWIFPLVKKGNTDSLSEDDVGETKTQLRSNECGKKLQEAWDAEMRRCVGTTKNPKLLTVLFKTYGLRFSFGCVVMAIQEIAFCSQSLFLASLLEYFGSSGPVSSTAAIGYASGIVLSSFCRFCLFHHALLYLNTLGIEIRVAASSLVYNKMLKMNKSELSKMSSGTLINLLTLDPKKLETMVSFSCHLVLSPLEWCLATYFCLRIAGIAALPGSLISLLLYPALLLIAAKRSQVNHAMLKKADARLRFMNEIITGIKALKMYAWENAFIKKVMDAKGEELKDLLVSTWLRMLSFSAFVFRTRLCLFITVVLYSIWYGALDSVTVYVLTSFFNMYLFSQCLSFPRGVLLVGEAVISEKRITDFLTLSEDRHESFRYTSDYILTKSQVISTVESKPHNEGILLKNVTAKWSADSKEATLSNINLEIPGQKLTIIIGSVGSGKSSLLYSILGELNVQGSIHVPDEDISYAPQEPWLFQASIRENILFGQPFHGDRYAEVLQVCALNQDIQMFPERDLTSTGERGALMSGGQKARLNLARAVYRDASIYILDDPLSAVDSHVSKQIFNECIKGFLRDKTVLLVTHQIAFLQEADHIVWLDDGSVKATGSFDVLQKSGYDFSSIKNDDAVNDEPLENDAVDYQAPHTPSKNLELEEVELTQENQAEPEKRAVGAVKWKVFLCYFKEGGKSYWPIIMTILLFSVCQFAGSFSDITLNYWVKMEQLLSMFLHDHAIDMSNFTINVTYPFVHHSSRIDVARENFMIAIGVAVLATIITTQLAAASFSFFSVKTSENLHSRMLQAVMSAPMQFFNDNNSGRILNRFSQELAVIDTNLADIVADLFVMAFVVLGSVVIVSIVKPWLFCSFSLSFIGANVIRYYVYRPSTNLKRLENTAKSPILSHCNQTLQGLETIRALKGESFLIQQFDEHQDYYSSISFSILGLALSFCFWVDFLIWIYIAVVVYSMSATLEDSPSVGLAITQVIGMNAYVQWLLKQTIDFESYLTAVERVMEYCAIQSETNLYFSPSSALELRPEWPEKGRIKFDGVSYRYSDESPWILKNLNFMIRPLEKIGIVGRTGAGKSSLIGAIFRLANVRGRIELDGVDTSEVPLQSLRSSISIIPQDPVLFDGTLRSNLDPYDEHSDAVLWDSLKEVELSGIIKNLPGQLDSHVSEGGTNFSVGQRQLLCLARAILRNNKVLLLDEATANVDNQTDSLLQQTIRKKFHDCTILTVAHRLNTVMDSDRIMVLSSGEIVEFDHPHTLLQNKDGQLYKMVEQCGKDSELTLLRIAEESYYNIRHNIERLESND</sequence>
<feature type="domain" description="ABC transporter" evidence="9">
    <location>
        <begin position="425"/>
        <end position="648"/>
    </location>
</feature>
<dbReference type="PROSITE" id="PS50893">
    <property type="entry name" value="ABC_TRANSPORTER_2"/>
    <property type="match status" value="2"/>
</dbReference>
<evidence type="ECO:0000256" key="8">
    <source>
        <dbReference type="SAM" id="Phobius"/>
    </source>
</evidence>
<dbReference type="SMART" id="SM00382">
    <property type="entry name" value="AAA"/>
    <property type="match status" value="2"/>
</dbReference>
<evidence type="ECO:0000256" key="5">
    <source>
        <dbReference type="ARBA" id="ARBA00022840"/>
    </source>
</evidence>
<dbReference type="InterPro" id="IPR027417">
    <property type="entry name" value="P-loop_NTPase"/>
</dbReference>
<keyword evidence="2" id="KW-0813">Transport</keyword>
<dbReference type="InterPro" id="IPR044726">
    <property type="entry name" value="ABCC_6TM_D2"/>
</dbReference>
<accession>A0ABN7AT97</accession>
<feature type="transmembrane region" description="Helical" evidence="8">
    <location>
        <begin position="782"/>
        <end position="809"/>
    </location>
</feature>
<feature type="transmembrane region" description="Helical" evidence="8">
    <location>
        <begin position="854"/>
        <end position="874"/>
    </location>
</feature>
<dbReference type="Proteomes" id="UP001307889">
    <property type="component" value="Chromosome 6"/>
</dbReference>
<dbReference type="CDD" id="cd03244">
    <property type="entry name" value="ABCC_MRP_domain2"/>
    <property type="match status" value="1"/>
</dbReference>